<dbReference type="NCBIfam" id="TIGR00278">
    <property type="entry name" value="membrane protein insertion efficiency factor YidD"/>
    <property type="match status" value="1"/>
</dbReference>
<reference evidence="2" key="1">
    <citation type="submission" date="2023-05" db="EMBL/GenBank/DDBJ databases">
        <title>Mariniplasma microaerophilum sp. nov., a novel anaerobic mollicute isolated from terrestrial mud volcano, Taman Peninsula, Russia.</title>
        <authorList>
            <person name="Khomyakova M.A."/>
            <person name="Merkel A.Y."/>
            <person name="Slobodkin A.I."/>
        </authorList>
    </citation>
    <scope>NUCLEOTIDE SEQUENCE</scope>
    <source>
        <strain evidence="2">M4Ah</strain>
    </source>
</reference>
<comment type="similarity">
    <text evidence="1">Belongs to the UPF0161 family.</text>
</comment>
<dbReference type="GO" id="GO:0005886">
    <property type="term" value="C:plasma membrane"/>
    <property type="evidence" value="ECO:0007669"/>
    <property type="project" value="UniProtKB-SubCell"/>
</dbReference>
<dbReference type="PANTHER" id="PTHR33383:SF1">
    <property type="entry name" value="MEMBRANE PROTEIN INSERTION EFFICIENCY FACTOR-RELATED"/>
    <property type="match status" value="1"/>
</dbReference>
<organism evidence="2 3">
    <name type="scientific">Peloplasma aerotolerans</name>
    <dbReference type="NCBI Taxonomy" id="3044389"/>
    <lineage>
        <taxon>Bacteria</taxon>
        <taxon>Bacillati</taxon>
        <taxon>Mycoplasmatota</taxon>
        <taxon>Mollicutes</taxon>
        <taxon>Acholeplasmatales</taxon>
        <taxon>Acholeplasmataceae</taxon>
        <taxon>Peloplasma</taxon>
    </lineage>
</organism>
<keyword evidence="3" id="KW-1185">Reference proteome</keyword>
<accession>A0AAW6U4T8</accession>
<comment type="subcellular location">
    <subcellularLocation>
        <location evidence="1">Cell membrane</location>
        <topology evidence="1">Peripheral membrane protein</topology>
        <orientation evidence="1">Cytoplasmic side</orientation>
    </subcellularLocation>
</comment>
<dbReference type="Pfam" id="PF01809">
    <property type="entry name" value="YidD"/>
    <property type="match status" value="1"/>
</dbReference>
<comment type="caution">
    <text evidence="2">The sequence shown here is derived from an EMBL/GenBank/DDBJ whole genome shotgun (WGS) entry which is preliminary data.</text>
</comment>
<sequence>MKKLAIRLIEWYQREISPNSNHKCRYTPTCSAYAKECYVRFNFFKASFLTMKRILKCNPLFKPKYDPVPEKKTKKLK</sequence>
<dbReference type="SMART" id="SM01234">
    <property type="entry name" value="Haemolytic"/>
    <property type="match status" value="1"/>
</dbReference>
<evidence type="ECO:0000313" key="3">
    <source>
        <dbReference type="Proteomes" id="UP001431532"/>
    </source>
</evidence>
<gene>
    <name evidence="2" type="primary">yidD</name>
    <name evidence="2" type="ORF">QJ521_04830</name>
</gene>
<evidence type="ECO:0000313" key="2">
    <source>
        <dbReference type="EMBL" id="MDI6452880.1"/>
    </source>
</evidence>
<dbReference type="InterPro" id="IPR002696">
    <property type="entry name" value="Membr_insert_effic_factor_YidD"/>
</dbReference>
<dbReference type="Proteomes" id="UP001431532">
    <property type="component" value="Unassembled WGS sequence"/>
</dbReference>
<dbReference type="RefSeq" id="WP_282839304.1">
    <property type="nucleotide sequence ID" value="NZ_JASCXW010000012.1"/>
</dbReference>
<dbReference type="AlphaFoldDB" id="A0AAW6U4T8"/>
<evidence type="ECO:0000256" key="1">
    <source>
        <dbReference type="HAMAP-Rule" id="MF_00386"/>
    </source>
</evidence>
<keyword evidence="1" id="KW-1003">Cell membrane</keyword>
<comment type="function">
    <text evidence="1">Could be involved in insertion of integral membrane proteins into the membrane.</text>
</comment>
<dbReference type="HAMAP" id="MF_00386">
    <property type="entry name" value="UPF0161_YidD"/>
    <property type="match status" value="1"/>
</dbReference>
<protein>
    <recommendedName>
        <fullName evidence="1">Putative membrane protein insertion efficiency factor</fullName>
    </recommendedName>
</protein>
<name>A0AAW6U4T8_9MOLU</name>
<keyword evidence="1" id="KW-0472">Membrane</keyword>
<proteinExistence type="inferred from homology"/>
<dbReference type="PANTHER" id="PTHR33383">
    <property type="entry name" value="MEMBRANE PROTEIN INSERTION EFFICIENCY FACTOR-RELATED"/>
    <property type="match status" value="1"/>
</dbReference>
<dbReference type="EMBL" id="JASCXW010000012">
    <property type="protein sequence ID" value="MDI6452880.1"/>
    <property type="molecule type" value="Genomic_DNA"/>
</dbReference>